<feature type="transmembrane region" description="Helical" evidence="4">
    <location>
        <begin position="194"/>
        <end position="215"/>
    </location>
</feature>
<comment type="caution">
    <text evidence="6">The sequence shown here is derived from an EMBL/GenBank/DDBJ whole genome shotgun (WGS) entry which is preliminary data.</text>
</comment>
<evidence type="ECO:0000259" key="5">
    <source>
        <dbReference type="PROSITE" id="PS50850"/>
    </source>
</evidence>
<dbReference type="PANTHER" id="PTHR23528:SF1">
    <property type="entry name" value="MAJOR FACILITATOR SUPERFAMILY (MFS) PROFILE DOMAIN-CONTAINING PROTEIN"/>
    <property type="match status" value="1"/>
</dbReference>
<evidence type="ECO:0000256" key="2">
    <source>
        <dbReference type="ARBA" id="ARBA00022989"/>
    </source>
</evidence>
<dbReference type="InterPro" id="IPR011701">
    <property type="entry name" value="MFS"/>
</dbReference>
<feature type="transmembrane region" description="Helical" evidence="4">
    <location>
        <begin position="317"/>
        <end position="336"/>
    </location>
</feature>
<evidence type="ECO:0000256" key="3">
    <source>
        <dbReference type="ARBA" id="ARBA00023136"/>
    </source>
</evidence>
<keyword evidence="1 4" id="KW-0812">Transmembrane</keyword>
<proteinExistence type="predicted"/>
<feature type="transmembrane region" description="Helical" evidence="4">
    <location>
        <begin position="167"/>
        <end position="188"/>
    </location>
</feature>
<organism evidence="6 7">
    <name type="scientific">Povalibacter uvarum</name>
    <dbReference type="NCBI Taxonomy" id="732238"/>
    <lineage>
        <taxon>Bacteria</taxon>
        <taxon>Pseudomonadati</taxon>
        <taxon>Pseudomonadota</taxon>
        <taxon>Gammaproteobacteria</taxon>
        <taxon>Steroidobacterales</taxon>
        <taxon>Steroidobacteraceae</taxon>
        <taxon>Povalibacter</taxon>
    </lineage>
</organism>
<feature type="domain" description="Major facilitator superfamily (MFS) profile" evidence="5">
    <location>
        <begin position="38"/>
        <end position="433"/>
    </location>
</feature>
<feature type="transmembrane region" description="Helical" evidence="4">
    <location>
        <begin position="34"/>
        <end position="58"/>
    </location>
</feature>
<evidence type="ECO:0000256" key="1">
    <source>
        <dbReference type="ARBA" id="ARBA00022692"/>
    </source>
</evidence>
<dbReference type="PROSITE" id="PS50850">
    <property type="entry name" value="MFS"/>
    <property type="match status" value="1"/>
</dbReference>
<feature type="transmembrane region" description="Helical" evidence="4">
    <location>
        <begin position="134"/>
        <end position="155"/>
    </location>
</feature>
<evidence type="ECO:0000256" key="4">
    <source>
        <dbReference type="SAM" id="Phobius"/>
    </source>
</evidence>
<keyword evidence="2 4" id="KW-1133">Transmembrane helix</keyword>
<dbReference type="InterPro" id="IPR020846">
    <property type="entry name" value="MFS_dom"/>
</dbReference>
<dbReference type="PANTHER" id="PTHR23528">
    <property type="match status" value="1"/>
</dbReference>
<dbReference type="Proteomes" id="UP000588068">
    <property type="component" value="Unassembled WGS sequence"/>
</dbReference>
<reference evidence="6 7" key="1">
    <citation type="submission" date="2020-08" db="EMBL/GenBank/DDBJ databases">
        <title>Genomic Encyclopedia of Type Strains, Phase IV (KMG-IV): sequencing the most valuable type-strain genomes for metagenomic binning, comparative biology and taxonomic classification.</title>
        <authorList>
            <person name="Goeker M."/>
        </authorList>
    </citation>
    <scope>NUCLEOTIDE SEQUENCE [LARGE SCALE GENOMIC DNA]</scope>
    <source>
        <strain evidence="6 7">DSM 26723</strain>
    </source>
</reference>
<evidence type="ECO:0000313" key="6">
    <source>
        <dbReference type="EMBL" id="MBB6094134.1"/>
    </source>
</evidence>
<dbReference type="GO" id="GO:0022857">
    <property type="term" value="F:transmembrane transporter activity"/>
    <property type="evidence" value="ECO:0007669"/>
    <property type="project" value="InterPro"/>
</dbReference>
<accession>A0A841HNE8</accession>
<dbReference type="SUPFAM" id="SSF103473">
    <property type="entry name" value="MFS general substrate transporter"/>
    <property type="match status" value="1"/>
</dbReference>
<name>A0A841HNE8_9GAMM</name>
<protein>
    <submittedName>
        <fullName evidence="6">MFS family permease</fullName>
    </submittedName>
</protein>
<gene>
    <name evidence="6" type="ORF">HNQ60_003015</name>
</gene>
<sequence>MSESVPSGIDASASAAPVRPDAADAAGTSRVSHFFVFVYALAYTGVWLALLTPMLVTIALRVRQIAPDNAAGQLALVLGVGAIFALIGNPVFGRMSDRTTSRLGMRRPWLVGGMLCGTAALTIIALAPTIPILLLGWCLAQLAFNAVLAAIVAILPDQVPAEQRGTVAGVLGICMPIGQVAGTFLVQALPSSMLLRFIVPAVVGSIAVLLLVAVLPDRRQTPGDVPPSDLRNFLRSFWLSPARHSDFAWAWFSRFLLVTGTAFLTTYQSYYLIEKLGHADTEVPSLIFKAMLVQASLIVVSSLVSGQVSDATGRRKIFVLIAAAVYGAGLWCIAAADSYAGLLVGMVFTGIGQGVYFAVELALVTQILPDRKLDAAKDLGMFNIANALPQSVAPALGPLILTASSGDYTWLFVVAGGIAFMAAFAILPLKGVR</sequence>
<feature type="transmembrane region" description="Helical" evidence="4">
    <location>
        <begin position="109"/>
        <end position="128"/>
    </location>
</feature>
<feature type="transmembrane region" description="Helical" evidence="4">
    <location>
        <begin position="342"/>
        <end position="368"/>
    </location>
</feature>
<feature type="transmembrane region" description="Helical" evidence="4">
    <location>
        <begin position="286"/>
        <end position="305"/>
    </location>
</feature>
<dbReference type="InterPro" id="IPR036259">
    <property type="entry name" value="MFS_trans_sf"/>
</dbReference>
<dbReference type="RefSeq" id="WP_184333125.1">
    <property type="nucleotide sequence ID" value="NZ_JACHHZ010000003.1"/>
</dbReference>
<feature type="transmembrane region" description="Helical" evidence="4">
    <location>
        <begin position="70"/>
        <end position="88"/>
    </location>
</feature>
<dbReference type="EMBL" id="JACHHZ010000003">
    <property type="protein sequence ID" value="MBB6094134.1"/>
    <property type="molecule type" value="Genomic_DNA"/>
</dbReference>
<keyword evidence="7" id="KW-1185">Reference proteome</keyword>
<feature type="transmembrane region" description="Helical" evidence="4">
    <location>
        <begin position="247"/>
        <end position="266"/>
    </location>
</feature>
<keyword evidence="3 4" id="KW-0472">Membrane</keyword>
<dbReference type="AlphaFoldDB" id="A0A841HNE8"/>
<feature type="transmembrane region" description="Helical" evidence="4">
    <location>
        <begin position="408"/>
        <end position="429"/>
    </location>
</feature>
<evidence type="ECO:0000313" key="7">
    <source>
        <dbReference type="Proteomes" id="UP000588068"/>
    </source>
</evidence>
<dbReference type="Pfam" id="PF07690">
    <property type="entry name" value="MFS_1"/>
    <property type="match status" value="1"/>
</dbReference>
<dbReference type="Gene3D" id="1.20.1250.20">
    <property type="entry name" value="MFS general substrate transporter like domains"/>
    <property type="match status" value="2"/>
</dbReference>
<feature type="transmembrane region" description="Helical" evidence="4">
    <location>
        <begin position="380"/>
        <end position="402"/>
    </location>
</feature>